<evidence type="ECO:0000313" key="1">
    <source>
        <dbReference type="EMBL" id="GET41440.1"/>
    </source>
</evidence>
<accession>A0AAV3XMP4</accession>
<protein>
    <submittedName>
        <fullName evidence="1">Uncharacterized protein</fullName>
    </submittedName>
</protein>
<name>A0AAV3XMP4_9CYAN</name>
<keyword evidence="2" id="KW-1185">Reference proteome</keyword>
<sequence>MRLTCNGLKYVRIESIRGYGGYGHGIAIPLPYVAESKRLPIPEKSENLDKL</sequence>
<evidence type="ECO:0000313" key="2">
    <source>
        <dbReference type="Proteomes" id="UP001050975"/>
    </source>
</evidence>
<gene>
    <name evidence="1" type="ORF">MiSe_62520</name>
</gene>
<reference evidence="1" key="1">
    <citation type="submission" date="2019-10" db="EMBL/GenBank/DDBJ databases">
        <title>Draft genome sequece of Microseira wollei NIES-4236.</title>
        <authorList>
            <person name="Yamaguchi H."/>
            <person name="Suzuki S."/>
            <person name="Kawachi M."/>
        </authorList>
    </citation>
    <scope>NUCLEOTIDE SEQUENCE</scope>
    <source>
        <strain evidence="1">NIES-4236</strain>
    </source>
</reference>
<dbReference type="AlphaFoldDB" id="A0AAV3XMP4"/>
<comment type="caution">
    <text evidence="1">The sequence shown here is derived from an EMBL/GenBank/DDBJ whole genome shotgun (WGS) entry which is preliminary data.</text>
</comment>
<dbReference type="EMBL" id="BLAY01000122">
    <property type="protein sequence ID" value="GET41440.1"/>
    <property type="molecule type" value="Genomic_DNA"/>
</dbReference>
<proteinExistence type="predicted"/>
<organism evidence="1 2">
    <name type="scientific">Microseira wollei NIES-4236</name>
    <dbReference type="NCBI Taxonomy" id="2530354"/>
    <lineage>
        <taxon>Bacteria</taxon>
        <taxon>Bacillati</taxon>
        <taxon>Cyanobacteriota</taxon>
        <taxon>Cyanophyceae</taxon>
        <taxon>Oscillatoriophycideae</taxon>
        <taxon>Aerosakkonematales</taxon>
        <taxon>Aerosakkonemataceae</taxon>
        <taxon>Microseira</taxon>
    </lineage>
</organism>
<dbReference type="Proteomes" id="UP001050975">
    <property type="component" value="Unassembled WGS sequence"/>
</dbReference>